<feature type="region of interest" description="Disordered" evidence="1">
    <location>
        <begin position="1"/>
        <end position="72"/>
    </location>
</feature>
<dbReference type="EMBL" id="MU003702">
    <property type="protein sequence ID" value="KAF2809234.1"/>
    <property type="molecule type" value="Genomic_DNA"/>
</dbReference>
<feature type="compositionally biased region" description="Polar residues" evidence="1">
    <location>
        <begin position="528"/>
        <end position="540"/>
    </location>
</feature>
<feature type="region of interest" description="Disordered" evidence="1">
    <location>
        <begin position="521"/>
        <end position="540"/>
    </location>
</feature>
<dbReference type="Proteomes" id="UP000504636">
    <property type="component" value="Unplaced"/>
</dbReference>
<evidence type="ECO:0000256" key="1">
    <source>
        <dbReference type="SAM" id="MobiDB-lite"/>
    </source>
</evidence>
<dbReference type="SUPFAM" id="SSF56112">
    <property type="entry name" value="Protein kinase-like (PK-like)"/>
    <property type="match status" value="1"/>
</dbReference>
<dbReference type="OrthoDB" id="5327538at2759"/>
<evidence type="ECO:0000259" key="2">
    <source>
        <dbReference type="Pfam" id="PF01636"/>
    </source>
</evidence>
<evidence type="ECO:0000313" key="4">
    <source>
        <dbReference type="Proteomes" id="UP000504636"/>
    </source>
</evidence>
<dbReference type="Gene3D" id="3.90.1200.10">
    <property type="match status" value="1"/>
</dbReference>
<dbReference type="InterPro" id="IPR011009">
    <property type="entry name" value="Kinase-like_dom_sf"/>
</dbReference>
<reference evidence="5" key="2">
    <citation type="submission" date="2020-04" db="EMBL/GenBank/DDBJ databases">
        <authorList>
            <consortium name="NCBI Genome Project"/>
        </authorList>
    </citation>
    <scope>NUCLEOTIDE SEQUENCE</scope>
    <source>
        <strain evidence="5">CBS 304.34</strain>
    </source>
</reference>
<accession>A0A6A6YML7</accession>
<organism evidence="3">
    <name type="scientific">Mytilinidion resinicola</name>
    <dbReference type="NCBI Taxonomy" id="574789"/>
    <lineage>
        <taxon>Eukaryota</taxon>
        <taxon>Fungi</taxon>
        <taxon>Dikarya</taxon>
        <taxon>Ascomycota</taxon>
        <taxon>Pezizomycotina</taxon>
        <taxon>Dothideomycetes</taxon>
        <taxon>Pleosporomycetidae</taxon>
        <taxon>Mytilinidiales</taxon>
        <taxon>Mytilinidiaceae</taxon>
        <taxon>Mytilinidion</taxon>
    </lineage>
</organism>
<reference evidence="3 5" key="1">
    <citation type="journal article" date="2020" name="Stud. Mycol.">
        <title>101 Dothideomycetes genomes: a test case for predicting lifestyles and emergence of pathogens.</title>
        <authorList>
            <person name="Haridas S."/>
            <person name="Albert R."/>
            <person name="Binder M."/>
            <person name="Bloem J."/>
            <person name="Labutti K."/>
            <person name="Salamov A."/>
            <person name="Andreopoulos B."/>
            <person name="Baker S."/>
            <person name="Barry K."/>
            <person name="Bills G."/>
            <person name="Bluhm B."/>
            <person name="Cannon C."/>
            <person name="Castanera R."/>
            <person name="Culley D."/>
            <person name="Daum C."/>
            <person name="Ezra D."/>
            <person name="Gonzalez J."/>
            <person name="Henrissat B."/>
            <person name="Kuo A."/>
            <person name="Liang C."/>
            <person name="Lipzen A."/>
            <person name="Lutzoni F."/>
            <person name="Magnuson J."/>
            <person name="Mondo S."/>
            <person name="Nolan M."/>
            <person name="Ohm R."/>
            <person name="Pangilinan J."/>
            <person name="Park H.-J."/>
            <person name="Ramirez L."/>
            <person name="Alfaro M."/>
            <person name="Sun H."/>
            <person name="Tritt A."/>
            <person name="Yoshinaga Y."/>
            <person name="Zwiers L.-H."/>
            <person name="Turgeon B."/>
            <person name="Goodwin S."/>
            <person name="Spatafora J."/>
            <person name="Crous P."/>
            <person name="Grigoriev I."/>
        </authorList>
    </citation>
    <scope>NUCLEOTIDE SEQUENCE</scope>
    <source>
        <strain evidence="3 5">CBS 304.34</strain>
    </source>
</reference>
<feature type="domain" description="Aminoglycoside phosphotransferase" evidence="2">
    <location>
        <begin position="223"/>
        <end position="409"/>
    </location>
</feature>
<dbReference type="RefSeq" id="XP_033576198.1">
    <property type="nucleotide sequence ID" value="XM_033728158.1"/>
</dbReference>
<dbReference type="Pfam" id="PF01636">
    <property type="entry name" value="APH"/>
    <property type="match status" value="1"/>
</dbReference>
<name>A0A6A6YML7_9PEZI</name>
<evidence type="ECO:0000313" key="3">
    <source>
        <dbReference type="EMBL" id="KAF2809234.1"/>
    </source>
</evidence>
<dbReference type="GeneID" id="54469051"/>
<dbReference type="PANTHER" id="PTHR21310">
    <property type="entry name" value="AMINOGLYCOSIDE PHOSPHOTRANSFERASE-RELATED-RELATED"/>
    <property type="match status" value="1"/>
</dbReference>
<sequence>MSTQTKGGASGGGSSGGASGGTSGGAAGGRSGGAGSKGANQQASTPSKPTDDLFVIDPNDPRDPRTQVSPLRVDPAIPSLPLAKCKTPDCTNNNYVQGGYTTHIQHHLPPTPLCFFIMTGTKTSAAGFRWNVFSSFPDGLPLRIRADAAFANTDWDALLEYASKLRNGAECRLLPDIGMGANNMVRVIEFNDGKRWAARVRMPHSLTRGGTTMLWDQAKEIFDNEVAFLNFMRQSSDIPVPAVYAHETTDAHGVHAPFILMECVEGNVGSDMFDNEAFFTFPDEQKATFFDSVAEVHNEDGTYIQGPIHRIGGPFDTATEFFQAWAKNIRFGHPKGLVDWPAKGGRSVEIPASVAAFQAAIDELSSKISVRDKGPFPIWHDDCGHNNLIMGEQYRVLGVIDWEMAYAAPWEIFGDYPHFIDTIPRPLSEPGYPDEQVRPLDEEGKLREAHQKQYIAAVIRAEAKRGLTLDNHTYLLSAALQDTKRQELATSMALFAYGRGGWYRNVTDELAKSLLEKSEVSDVKEDVTTASSSGTFPSTT</sequence>
<dbReference type="InterPro" id="IPR051678">
    <property type="entry name" value="AGP_Transferase"/>
</dbReference>
<gene>
    <name evidence="3 5" type="ORF">BDZ99DRAFT_572022</name>
</gene>
<dbReference type="InterPro" id="IPR002575">
    <property type="entry name" value="Aminoglycoside_PTrfase"/>
</dbReference>
<feature type="compositionally biased region" description="Gly residues" evidence="1">
    <location>
        <begin position="8"/>
        <end position="36"/>
    </location>
</feature>
<keyword evidence="4" id="KW-1185">Reference proteome</keyword>
<protein>
    <recommendedName>
        <fullName evidence="2">Aminoglycoside phosphotransferase domain-containing protein</fullName>
    </recommendedName>
</protein>
<evidence type="ECO:0000313" key="5">
    <source>
        <dbReference type="RefSeq" id="XP_033576198.1"/>
    </source>
</evidence>
<dbReference type="PANTHER" id="PTHR21310:SF15">
    <property type="entry name" value="AMINOGLYCOSIDE PHOSPHOTRANSFERASE DOMAIN-CONTAINING PROTEIN"/>
    <property type="match status" value="1"/>
</dbReference>
<proteinExistence type="predicted"/>
<dbReference type="AlphaFoldDB" id="A0A6A6YML7"/>
<reference evidence="5" key="3">
    <citation type="submission" date="2025-04" db="UniProtKB">
        <authorList>
            <consortium name="RefSeq"/>
        </authorList>
    </citation>
    <scope>IDENTIFICATION</scope>
    <source>
        <strain evidence="5">CBS 304.34</strain>
    </source>
</reference>